<keyword evidence="2" id="KW-1185">Reference proteome</keyword>
<evidence type="ECO:0000313" key="1">
    <source>
        <dbReference type="EMBL" id="ODM94582.1"/>
    </source>
</evidence>
<accession>A0A1D2MNW6</accession>
<gene>
    <name evidence="1" type="ORF">Ocin01_12099</name>
</gene>
<evidence type="ECO:0000313" key="2">
    <source>
        <dbReference type="Proteomes" id="UP000094527"/>
    </source>
</evidence>
<reference evidence="1 2" key="1">
    <citation type="journal article" date="2016" name="Genome Biol. Evol.">
        <title>Gene Family Evolution Reflects Adaptation to Soil Environmental Stressors in the Genome of the Collembolan Orchesella cincta.</title>
        <authorList>
            <person name="Faddeeva-Vakhrusheva A."/>
            <person name="Derks M.F."/>
            <person name="Anvar S.Y."/>
            <person name="Agamennone V."/>
            <person name="Suring W."/>
            <person name="Smit S."/>
            <person name="van Straalen N.M."/>
            <person name="Roelofs D."/>
        </authorList>
    </citation>
    <scope>NUCLEOTIDE SEQUENCE [LARGE SCALE GENOMIC DNA]</scope>
    <source>
        <tissue evidence="1">Mixed pool</tissue>
    </source>
</reference>
<proteinExistence type="predicted"/>
<name>A0A1D2MNW6_ORCCI</name>
<dbReference type="Proteomes" id="UP000094527">
    <property type="component" value="Unassembled WGS sequence"/>
</dbReference>
<sequence>MLWEIFMAGVDLVLAPIQHILSDIKNSAEEKSKDEFYNASVISTLLEPIQEEVEGNEETLQIKAEGDQIDRDSWVVAAVASFHNEAFAFSLQNESSFHLIVSCLISAVKEEYDDNGKIAVVLILISPLFCQR</sequence>
<dbReference type="EMBL" id="LJIJ01000785">
    <property type="protein sequence ID" value="ODM94582.1"/>
    <property type="molecule type" value="Genomic_DNA"/>
</dbReference>
<dbReference type="AlphaFoldDB" id="A0A1D2MNW6"/>
<comment type="caution">
    <text evidence="1">The sequence shown here is derived from an EMBL/GenBank/DDBJ whole genome shotgun (WGS) entry which is preliminary data.</text>
</comment>
<organism evidence="1 2">
    <name type="scientific">Orchesella cincta</name>
    <name type="common">Springtail</name>
    <name type="synonym">Podura cincta</name>
    <dbReference type="NCBI Taxonomy" id="48709"/>
    <lineage>
        <taxon>Eukaryota</taxon>
        <taxon>Metazoa</taxon>
        <taxon>Ecdysozoa</taxon>
        <taxon>Arthropoda</taxon>
        <taxon>Hexapoda</taxon>
        <taxon>Collembola</taxon>
        <taxon>Entomobryomorpha</taxon>
        <taxon>Entomobryoidea</taxon>
        <taxon>Orchesellidae</taxon>
        <taxon>Orchesellinae</taxon>
        <taxon>Orchesella</taxon>
    </lineage>
</organism>
<protein>
    <submittedName>
        <fullName evidence="1">Uncharacterized protein</fullName>
    </submittedName>
</protein>